<evidence type="ECO:0000259" key="2">
    <source>
        <dbReference type="Pfam" id="PF18962"/>
    </source>
</evidence>
<evidence type="ECO:0000256" key="1">
    <source>
        <dbReference type="ARBA" id="ARBA00022729"/>
    </source>
</evidence>
<dbReference type="Proteomes" id="UP000249248">
    <property type="component" value="Unassembled WGS sequence"/>
</dbReference>
<organism evidence="3 4">
    <name type="scientific">Putridiphycobacter roseus</name>
    <dbReference type="NCBI Taxonomy" id="2219161"/>
    <lineage>
        <taxon>Bacteria</taxon>
        <taxon>Pseudomonadati</taxon>
        <taxon>Bacteroidota</taxon>
        <taxon>Flavobacteriia</taxon>
        <taxon>Flavobacteriales</taxon>
        <taxon>Crocinitomicaceae</taxon>
        <taxon>Putridiphycobacter</taxon>
    </lineage>
</organism>
<dbReference type="NCBIfam" id="TIGR04183">
    <property type="entry name" value="Por_Secre_tail"/>
    <property type="match status" value="1"/>
</dbReference>
<dbReference type="AlphaFoldDB" id="A0A2W1N9Z7"/>
<sequence>MKRTEIVWVSTYLLIKLALKSTIMKNSIAILSVLLLNSFSSHSQAQINLNFNQTNATVNTNGVLFYDTINQTAGYEVPKNLGNHAIYSSSFWFGGEDVNGQLKLAAQKYHTDSDFSTGPLSTFSGGLNNGVPYGDAQTNAASIALSNKIFTMDKSTIQNFITWWNCENGITPQSQCNNVVAPSNNEMQQILNWPAHGDVALAQDYNMAPFYDNPNGPEGANGKYDPLIDGDYPCVPGHSNAFILFNDKGGVHSSGGDPIGLEFHMMVYQYASNDFLDNTTFVNLKVINRSTQTLSNFKVANFTDPMIGDYSDDYVGSNPSKNMVYAYNSDNNDAEYGVDPPAIGVVLLNAPMSVAGVMNNQSGIPAMQTPNLATEYWGYMNGEWGNSGLPFTDGGNGYNGTIPTNYMYDDINNWSEINEGQTPGDRQMFLASDQGTFVPGGVKEYDYAFIYARLGDHLQNVDSLFSIADKVQSFYDGQSSTCPHIFDPTLGTDKVDDQINNISLYPNPAQDQFKIAIEGAFDVEIYSIAGQLIYQANSVQPQQNIATPNHSGIYFVKVRQNGQTTTLKMIIE</sequence>
<keyword evidence="1" id="KW-0732">Signal</keyword>
<feature type="domain" description="Secretion system C-terminal sorting" evidence="2">
    <location>
        <begin position="504"/>
        <end position="571"/>
    </location>
</feature>
<proteinExistence type="predicted"/>
<dbReference type="Pfam" id="PF18962">
    <property type="entry name" value="Por_Secre_tail"/>
    <property type="match status" value="1"/>
</dbReference>
<keyword evidence="4" id="KW-1185">Reference proteome</keyword>
<dbReference type="InterPro" id="IPR026444">
    <property type="entry name" value="Secre_tail"/>
</dbReference>
<evidence type="ECO:0000313" key="3">
    <source>
        <dbReference type="EMBL" id="PZE15863.1"/>
    </source>
</evidence>
<evidence type="ECO:0000313" key="4">
    <source>
        <dbReference type="Proteomes" id="UP000249248"/>
    </source>
</evidence>
<name>A0A2W1N9Z7_9FLAO</name>
<accession>A0A2W1N9Z7</accession>
<gene>
    <name evidence="3" type="ORF">DNU06_15900</name>
</gene>
<comment type="caution">
    <text evidence="3">The sequence shown here is derived from an EMBL/GenBank/DDBJ whole genome shotgun (WGS) entry which is preliminary data.</text>
</comment>
<protein>
    <recommendedName>
        <fullName evidence="2">Secretion system C-terminal sorting domain-containing protein</fullName>
    </recommendedName>
</protein>
<reference evidence="3 4" key="1">
    <citation type="submission" date="2018-06" db="EMBL/GenBank/DDBJ databases">
        <title>The draft genome sequence of Crocinitomix sp. SM1701.</title>
        <authorList>
            <person name="Zhang X."/>
        </authorList>
    </citation>
    <scope>NUCLEOTIDE SEQUENCE [LARGE SCALE GENOMIC DNA]</scope>
    <source>
        <strain evidence="3 4">SM1701</strain>
    </source>
</reference>
<dbReference type="EMBL" id="QKSB01000015">
    <property type="protein sequence ID" value="PZE15863.1"/>
    <property type="molecule type" value="Genomic_DNA"/>
</dbReference>